<evidence type="ECO:0000313" key="3">
    <source>
        <dbReference type="EMBL" id="KAF9452707.1"/>
    </source>
</evidence>
<evidence type="ECO:0000256" key="1">
    <source>
        <dbReference type="SAM" id="MobiDB-lite"/>
    </source>
</evidence>
<keyword evidence="4" id="KW-1185">Reference proteome</keyword>
<feature type="compositionally biased region" description="Acidic residues" evidence="1">
    <location>
        <begin position="182"/>
        <end position="196"/>
    </location>
</feature>
<dbReference type="EMBL" id="MU151068">
    <property type="protein sequence ID" value="KAF9452707.1"/>
    <property type="molecule type" value="Genomic_DNA"/>
</dbReference>
<name>A0A9P6C5P6_9AGAR</name>
<gene>
    <name evidence="3" type="ORF">P691DRAFT_803426</name>
</gene>
<reference evidence="3" key="1">
    <citation type="submission" date="2020-11" db="EMBL/GenBank/DDBJ databases">
        <authorList>
            <consortium name="DOE Joint Genome Institute"/>
            <person name="Ahrendt S."/>
            <person name="Riley R."/>
            <person name="Andreopoulos W."/>
            <person name="Labutti K."/>
            <person name="Pangilinan J."/>
            <person name="Ruiz-Duenas F.J."/>
            <person name="Barrasa J.M."/>
            <person name="Sanchez-Garcia M."/>
            <person name="Camarero S."/>
            <person name="Miyauchi S."/>
            <person name="Serrano A."/>
            <person name="Linde D."/>
            <person name="Babiker R."/>
            <person name="Drula E."/>
            <person name="Ayuso-Fernandez I."/>
            <person name="Pacheco R."/>
            <person name="Padilla G."/>
            <person name="Ferreira P."/>
            <person name="Barriuso J."/>
            <person name="Kellner H."/>
            <person name="Castanera R."/>
            <person name="Alfaro M."/>
            <person name="Ramirez L."/>
            <person name="Pisabarro A.G."/>
            <person name="Kuo A."/>
            <person name="Tritt A."/>
            <person name="Lipzen A."/>
            <person name="He G."/>
            <person name="Yan M."/>
            <person name="Ng V."/>
            <person name="Cullen D."/>
            <person name="Martin F."/>
            <person name="Rosso M.-N."/>
            <person name="Henrissat B."/>
            <person name="Hibbett D."/>
            <person name="Martinez A.T."/>
            <person name="Grigoriev I.V."/>
        </authorList>
    </citation>
    <scope>NUCLEOTIDE SEQUENCE</scope>
    <source>
        <strain evidence="3">MF-IS2</strain>
    </source>
</reference>
<proteinExistence type="predicted"/>
<feature type="region of interest" description="Disordered" evidence="1">
    <location>
        <begin position="167"/>
        <end position="196"/>
    </location>
</feature>
<accession>A0A9P6C5P6</accession>
<sequence>MVVNLSAYFSGITSQITSTPPSAVPGFIINTYTKYLWNYGPESWVARIASSYRVLAFIIALPVIILSLLDIVSYGIARTLGVVDDVKASTSDKVTGAATGSVPVIHINGEDALESEICTDSDREHMADHIRARRAASSLLTPSQPKVFYASDSDGLKLAGADIFSPAVSEPSSPTTSRGDPFEAEYVPDDNEDGVEEGLRHRLVRVEGVDN</sequence>
<keyword evidence="2" id="KW-1133">Transmembrane helix</keyword>
<dbReference type="Proteomes" id="UP000807342">
    <property type="component" value="Unassembled WGS sequence"/>
</dbReference>
<dbReference type="AlphaFoldDB" id="A0A9P6C5P6"/>
<protein>
    <submittedName>
        <fullName evidence="3">Uncharacterized protein</fullName>
    </submittedName>
</protein>
<keyword evidence="2" id="KW-0472">Membrane</keyword>
<comment type="caution">
    <text evidence="3">The sequence shown here is derived from an EMBL/GenBank/DDBJ whole genome shotgun (WGS) entry which is preliminary data.</text>
</comment>
<feature type="transmembrane region" description="Helical" evidence="2">
    <location>
        <begin position="54"/>
        <end position="77"/>
    </location>
</feature>
<dbReference type="OrthoDB" id="3363417at2759"/>
<organism evidence="3 4">
    <name type="scientific">Macrolepiota fuliginosa MF-IS2</name>
    <dbReference type="NCBI Taxonomy" id="1400762"/>
    <lineage>
        <taxon>Eukaryota</taxon>
        <taxon>Fungi</taxon>
        <taxon>Dikarya</taxon>
        <taxon>Basidiomycota</taxon>
        <taxon>Agaricomycotina</taxon>
        <taxon>Agaricomycetes</taxon>
        <taxon>Agaricomycetidae</taxon>
        <taxon>Agaricales</taxon>
        <taxon>Agaricineae</taxon>
        <taxon>Agaricaceae</taxon>
        <taxon>Macrolepiota</taxon>
    </lineage>
</organism>
<keyword evidence="2" id="KW-0812">Transmembrane</keyword>
<evidence type="ECO:0000313" key="4">
    <source>
        <dbReference type="Proteomes" id="UP000807342"/>
    </source>
</evidence>
<evidence type="ECO:0000256" key="2">
    <source>
        <dbReference type="SAM" id="Phobius"/>
    </source>
</evidence>